<dbReference type="GO" id="GO:0031676">
    <property type="term" value="C:plasma membrane-derived thylakoid membrane"/>
    <property type="evidence" value="ECO:0007669"/>
    <property type="project" value="UniProtKB-SubCell"/>
</dbReference>
<dbReference type="PANTHER" id="PTHR33445">
    <property type="entry name" value="ATP SYNTHASE SUBUNIT B', CHLOROPLASTIC"/>
    <property type="match status" value="1"/>
</dbReference>
<dbReference type="HAMAP" id="MF_01399">
    <property type="entry name" value="ATP_synth_bprime"/>
    <property type="match status" value="1"/>
</dbReference>
<keyword evidence="9 12" id="KW-0066">ATP synthesis</keyword>
<keyword evidence="5 12" id="KW-0375">Hydrogen ion transport</keyword>
<proteinExistence type="inferred from homology"/>
<comment type="subcellular location">
    <subcellularLocation>
        <location evidence="12">Cellular thylakoid membrane</location>
        <topology evidence="12">Single-pass membrane protein</topology>
    </subcellularLocation>
    <subcellularLocation>
        <location evidence="11">Endomembrane system</location>
        <topology evidence="11">Single-pass membrane protein</topology>
    </subcellularLocation>
</comment>
<evidence type="ECO:0000256" key="7">
    <source>
        <dbReference type="ARBA" id="ARBA00023065"/>
    </source>
</evidence>
<dbReference type="AlphaFoldDB" id="A0AAN1QLA4"/>
<evidence type="ECO:0000256" key="13">
    <source>
        <dbReference type="RuleBase" id="RU003848"/>
    </source>
</evidence>
<keyword evidence="6 12" id="KW-1133">Transmembrane helix</keyword>
<keyword evidence="7 12" id="KW-0406">Ion transport</keyword>
<dbReference type="PANTHER" id="PTHR33445:SF2">
    <property type="entry name" value="ATP SYNTHASE SUBUNIT B', CHLOROPLASTIC"/>
    <property type="match status" value="1"/>
</dbReference>
<comment type="similarity">
    <text evidence="1 12 13">Belongs to the ATPase B chain family.</text>
</comment>
<dbReference type="EMBL" id="CP030139">
    <property type="protein sequence ID" value="AZB71496.1"/>
    <property type="molecule type" value="Genomic_DNA"/>
</dbReference>
<protein>
    <recommendedName>
        <fullName evidence="12">ATP synthase subunit b'</fullName>
    </recommendedName>
    <alternativeName>
        <fullName evidence="12">ATP synthase F(0) sector subunit b'</fullName>
    </alternativeName>
    <alternativeName>
        <fullName evidence="12">ATPase subunit II</fullName>
    </alternativeName>
    <alternativeName>
        <fullName evidence="12">F-type ATPase subunit b'</fullName>
        <shortName evidence="12">F-ATPase subunit b'</shortName>
    </alternativeName>
</protein>
<keyword evidence="2 12" id="KW-0813">Transport</keyword>
<evidence type="ECO:0000256" key="6">
    <source>
        <dbReference type="ARBA" id="ARBA00022989"/>
    </source>
</evidence>
<dbReference type="GO" id="GO:0046961">
    <property type="term" value="F:proton-transporting ATPase activity, rotational mechanism"/>
    <property type="evidence" value="ECO:0007669"/>
    <property type="project" value="TreeGrafter"/>
</dbReference>
<dbReference type="HAMAP" id="MF_01398">
    <property type="entry name" value="ATP_synth_b_bprime"/>
    <property type="match status" value="1"/>
</dbReference>
<keyword evidence="3 12" id="KW-0138">CF(0)</keyword>
<evidence type="ECO:0000256" key="3">
    <source>
        <dbReference type="ARBA" id="ARBA00022547"/>
    </source>
</evidence>
<keyword evidence="4 12" id="KW-0812">Transmembrane</keyword>
<keyword evidence="14" id="KW-0175">Coiled coil</keyword>
<evidence type="ECO:0000256" key="8">
    <source>
        <dbReference type="ARBA" id="ARBA00023136"/>
    </source>
</evidence>
<gene>
    <name evidence="12" type="primary">atpF2</name>
    <name evidence="12" type="synonym">atpG</name>
    <name evidence="15" type="ORF">DOP62_01020</name>
</gene>
<accession>A0AAN1QLA4</accession>
<evidence type="ECO:0000256" key="12">
    <source>
        <dbReference type="HAMAP-Rule" id="MF_01399"/>
    </source>
</evidence>
<sequence>MNAWMILAAEAVQEAEGGLFDLDATLPLMAVQILVLVFLLNAVFYKPFGKVLDDRDQFVRGGRQDAKARLAEVKALTAQYEQELAATRKQSQALIAEAQAEASRIAAQQLAEAQREAQAQREQAQQEIDQQKAVALQALDQQVDALSHQILDKLLARA</sequence>
<keyword evidence="12" id="KW-0793">Thylakoid</keyword>
<reference evidence="15 16" key="1">
    <citation type="journal article" date="2018" name="Sci. Rep.">
        <title>Genome Features and Biochemical Characteristics of a Robust, Fast Growing and Naturally Transformable Cyanobacterium Synechococcus elongatus PCC 11801 Isolated from India.</title>
        <authorList>
            <person name="Jaiswal D."/>
            <person name="Sengupta A."/>
            <person name="Sohoni S."/>
            <person name="Sengupta S."/>
            <person name="Phadnavis A.G."/>
            <person name="Pakrasi H.B."/>
            <person name="Wangikar P.P."/>
        </authorList>
    </citation>
    <scope>NUCLEOTIDE SEQUENCE [LARGE SCALE GENOMIC DNA]</scope>
    <source>
        <strain evidence="15 16">PCC 11801</strain>
    </source>
</reference>
<evidence type="ECO:0000256" key="5">
    <source>
        <dbReference type="ARBA" id="ARBA00022781"/>
    </source>
</evidence>
<evidence type="ECO:0000256" key="4">
    <source>
        <dbReference type="ARBA" id="ARBA00022692"/>
    </source>
</evidence>
<dbReference type="InterPro" id="IPR034679">
    <property type="entry name" value="ATP_synth_b"/>
</dbReference>
<dbReference type="InterPro" id="IPR050059">
    <property type="entry name" value="ATP_synthase_B_chain"/>
</dbReference>
<evidence type="ECO:0000313" key="15">
    <source>
        <dbReference type="EMBL" id="AZB71496.1"/>
    </source>
</evidence>
<dbReference type="GO" id="GO:0045259">
    <property type="term" value="C:proton-transporting ATP synthase complex"/>
    <property type="evidence" value="ECO:0007669"/>
    <property type="project" value="UniProtKB-KW"/>
</dbReference>
<dbReference type="InterPro" id="IPR002146">
    <property type="entry name" value="ATP_synth_b/b'su_bac/chlpt"/>
</dbReference>
<dbReference type="CDD" id="cd06503">
    <property type="entry name" value="ATP-synt_Fo_b"/>
    <property type="match status" value="1"/>
</dbReference>
<dbReference type="Proteomes" id="UP000267249">
    <property type="component" value="Chromosome"/>
</dbReference>
<keyword evidence="8 12" id="KW-0472">Membrane</keyword>
<evidence type="ECO:0000313" key="16">
    <source>
        <dbReference type="Proteomes" id="UP000267249"/>
    </source>
</evidence>
<comment type="function">
    <text evidence="10 12">F(1)F(0) ATP synthase produces ATP from ADP in the presence of a proton or sodium gradient. F-type ATPases consist of two structural domains, F(1) containing the extramembraneous catalytic core and F(0) containing the membrane proton channel, linked together by a central stalk and a peripheral stalk. During catalysis, ATP synthesis in the catalytic domain of F(1) is coupled via a rotary mechanism of the central stalk subunits to proton translocation.</text>
</comment>
<evidence type="ECO:0000256" key="14">
    <source>
        <dbReference type="SAM" id="Coils"/>
    </source>
</evidence>
<feature type="transmembrane region" description="Helical" evidence="12">
    <location>
        <begin position="26"/>
        <end position="45"/>
    </location>
</feature>
<dbReference type="Pfam" id="PF00430">
    <property type="entry name" value="ATP-synt_B"/>
    <property type="match status" value="1"/>
</dbReference>
<dbReference type="GO" id="GO:0046933">
    <property type="term" value="F:proton-transporting ATP synthase activity, rotational mechanism"/>
    <property type="evidence" value="ECO:0007669"/>
    <property type="project" value="UniProtKB-UniRule"/>
</dbReference>
<dbReference type="GO" id="GO:0012505">
    <property type="term" value="C:endomembrane system"/>
    <property type="evidence" value="ECO:0007669"/>
    <property type="project" value="UniProtKB-SubCell"/>
</dbReference>
<feature type="coiled-coil region" evidence="14">
    <location>
        <begin position="63"/>
        <end position="141"/>
    </location>
</feature>
<dbReference type="RefSeq" id="WP_208674853.1">
    <property type="nucleotide sequence ID" value="NZ_CP030139.2"/>
</dbReference>
<comment type="function">
    <text evidence="12">Component of the F(0) channel, it forms part of the peripheral stalk, linking F(1) to F(0). The b'-subunit is a diverged and duplicated form of b found in plants and photosynthetic bacteria.</text>
</comment>
<comment type="subunit">
    <text evidence="12">F-type ATPases have 2 components, F(1) - the catalytic core - and F(0) - the membrane proton channel. F(1) has five subunits: alpha(3), beta(3), gamma(1), delta(1), epsilon(1). F(0) has four main subunits: a(1), b(1), b'(1) and c(10-14). The alpha and beta chains form an alternating ring which encloses part of the gamma chain. F(1) is attached to F(0) by a central stalk formed by the gamma and epsilon chains, while a peripheral stalk is formed by the delta, b and b' chains.</text>
</comment>
<organism evidence="15 16">
    <name type="scientific">Synechococcus elongatus PCC 11801</name>
    <dbReference type="NCBI Taxonomy" id="2219813"/>
    <lineage>
        <taxon>Bacteria</taxon>
        <taxon>Bacillati</taxon>
        <taxon>Cyanobacteriota</taxon>
        <taxon>Cyanophyceae</taxon>
        <taxon>Synechococcales</taxon>
        <taxon>Synechococcaceae</taxon>
        <taxon>Synechococcus</taxon>
    </lineage>
</organism>
<evidence type="ECO:0000256" key="1">
    <source>
        <dbReference type="ARBA" id="ARBA00005513"/>
    </source>
</evidence>
<evidence type="ECO:0000256" key="11">
    <source>
        <dbReference type="ARBA" id="ARBA00037847"/>
    </source>
</evidence>
<evidence type="ECO:0000256" key="9">
    <source>
        <dbReference type="ARBA" id="ARBA00023310"/>
    </source>
</evidence>
<name>A0AAN1QLA4_SYNEL</name>
<evidence type="ECO:0000256" key="2">
    <source>
        <dbReference type="ARBA" id="ARBA00022448"/>
    </source>
</evidence>
<dbReference type="NCBIfam" id="NF005607">
    <property type="entry name" value="PRK07353.1"/>
    <property type="match status" value="1"/>
</dbReference>
<evidence type="ECO:0000256" key="10">
    <source>
        <dbReference type="ARBA" id="ARBA00025198"/>
    </source>
</evidence>